<feature type="transmembrane region" description="Helical" evidence="5">
    <location>
        <begin position="113"/>
        <end position="134"/>
    </location>
</feature>
<dbReference type="Proteomes" id="UP000769780">
    <property type="component" value="Unassembled WGS sequence"/>
</dbReference>
<dbReference type="RefSeq" id="WP_221873507.1">
    <property type="nucleotide sequence ID" value="NZ_JACWFH010000012.1"/>
</dbReference>
<evidence type="ECO:0000256" key="1">
    <source>
        <dbReference type="ARBA" id="ARBA00004141"/>
    </source>
</evidence>
<keyword evidence="3 5" id="KW-1133">Transmembrane helix</keyword>
<comment type="subcellular location">
    <subcellularLocation>
        <location evidence="1">Membrane</location>
        <topology evidence="1">Multi-pass membrane protein</topology>
    </subcellularLocation>
</comment>
<dbReference type="GO" id="GO:0016874">
    <property type="term" value="F:ligase activity"/>
    <property type="evidence" value="ECO:0007669"/>
    <property type="project" value="UniProtKB-KW"/>
</dbReference>
<evidence type="ECO:0000259" key="6">
    <source>
        <dbReference type="Pfam" id="PF04932"/>
    </source>
</evidence>
<name>A0ABS7K4V1_9BACI</name>
<keyword evidence="4 5" id="KW-0472">Membrane</keyword>
<keyword evidence="8" id="KW-1185">Reference proteome</keyword>
<dbReference type="InterPro" id="IPR011990">
    <property type="entry name" value="TPR-like_helical_dom_sf"/>
</dbReference>
<dbReference type="Pfam" id="PF04932">
    <property type="entry name" value="Wzy_C"/>
    <property type="match status" value="1"/>
</dbReference>
<dbReference type="Gene3D" id="1.25.40.10">
    <property type="entry name" value="Tetratricopeptide repeat domain"/>
    <property type="match status" value="1"/>
</dbReference>
<dbReference type="PANTHER" id="PTHR37422">
    <property type="entry name" value="TEICHURONIC ACID BIOSYNTHESIS PROTEIN TUAE"/>
    <property type="match status" value="1"/>
</dbReference>
<comment type="caution">
    <text evidence="7">The sequence shown here is derived from an EMBL/GenBank/DDBJ whole genome shotgun (WGS) entry which is preliminary data.</text>
</comment>
<evidence type="ECO:0000256" key="4">
    <source>
        <dbReference type="ARBA" id="ARBA00023136"/>
    </source>
</evidence>
<dbReference type="InterPro" id="IPR051533">
    <property type="entry name" value="WaaL-like"/>
</dbReference>
<accession>A0ABS7K4V1</accession>
<evidence type="ECO:0000313" key="7">
    <source>
        <dbReference type="EMBL" id="MBY0097281.1"/>
    </source>
</evidence>
<feature type="transmembrane region" description="Helical" evidence="5">
    <location>
        <begin position="255"/>
        <end position="273"/>
    </location>
</feature>
<dbReference type="InterPro" id="IPR007016">
    <property type="entry name" value="O-antigen_ligase-rel_domated"/>
</dbReference>
<feature type="transmembrane region" description="Helical" evidence="5">
    <location>
        <begin position="486"/>
        <end position="506"/>
    </location>
</feature>
<organism evidence="7 8">
    <name type="scientific">Mesobacillus maritimus</name>
    <dbReference type="NCBI Taxonomy" id="1643336"/>
    <lineage>
        <taxon>Bacteria</taxon>
        <taxon>Bacillati</taxon>
        <taxon>Bacillota</taxon>
        <taxon>Bacilli</taxon>
        <taxon>Bacillales</taxon>
        <taxon>Bacillaceae</taxon>
        <taxon>Mesobacillus</taxon>
    </lineage>
</organism>
<protein>
    <submittedName>
        <fullName evidence="7">O-antigen ligase family protein</fullName>
    </submittedName>
</protein>
<feature type="transmembrane region" description="Helical" evidence="5">
    <location>
        <begin position="425"/>
        <end position="442"/>
    </location>
</feature>
<feature type="transmembrane region" description="Helical" evidence="5">
    <location>
        <begin position="202"/>
        <end position="218"/>
    </location>
</feature>
<feature type="transmembrane region" description="Helical" evidence="5">
    <location>
        <begin position="31"/>
        <end position="47"/>
    </location>
</feature>
<gene>
    <name evidence="7" type="ORF">H0185_10795</name>
</gene>
<proteinExistence type="predicted"/>
<feature type="transmembrane region" description="Helical" evidence="5">
    <location>
        <begin position="59"/>
        <end position="75"/>
    </location>
</feature>
<feature type="transmembrane region" description="Helical" evidence="5">
    <location>
        <begin position="448"/>
        <end position="465"/>
    </location>
</feature>
<feature type="transmembrane region" description="Helical" evidence="5">
    <location>
        <begin position="180"/>
        <end position="196"/>
    </location>
</feature>
<feature type="domain" description="O-antigen ligase-related" evidence="6">
    <location>
        <begin position="187"/>
        <end position="403"/>
    </location>
</feature>
<feature type="transmembrane region" description="Helical" evidence="5">
    <location>
        <begin position="81"/>
        <end position="101"/>
    </location>
</feature>
<evidence type="ECO:0000256" key="5">
    <source>
        <dbReference type="SAM" id="Phobius"/>
    </source>
</evidence>
<feature type="transmembrane region" description="Helical" evidence="5">
    <location>
        <begin position="225"/>
        <end position="243"/>
    </location>
</feature>
<dbReference type="PANTHER" id="PTHR37422:SF17">
    <property type="entry name" value="O-ANTIGEN LIGASE"/>
    <property type="match status" value="1"/>
</dbReference>
<feature type="transmembrane region" description="Helical" evidence="5">
    <location>
        <begin position="390"/>
        <end position="413"/>
    </location>
</feature>
<keyword evidence="2 5" id="KW-0812">Transmembrane</keyword>
<keyword evidence="7" id="KW-0436">Ligase</keyword>
<sequence length="753" mass="87378">MQWFVFIFLAAIFIFSPYERGLYFTDDFYGLSILISVLYILYFLSSLIRKEGFGAKRTWIILLLPLCNLISIPFAETPRGAWETASKWITYAVFFLLLYWVSHNHKIKKWMPFVFQLTGIWLSFFMFGCFYRLFDFHQSMVAGRFAGVFQYPNTFGMVMGLFFIYSLVHLTKEKLKIRDLMLYSVPLVPFFVSFIYSYSRGMMLVLPIVWFIGLILFSMKKQVEYIVYSLISIGTSYFVYRSILQGVAEKKASPGLWVLVGMILLSAFAIYLFKYTMVKKISMLPWVNREQLRFLLPSLFVIFGLAGLADVTNQGLIYRSLPHTLQERVESISLTTSTAVERITFLEDAIEMSKESPLFGFGGEGWAAGYKNYQQNPYVSNKIHNGYAEWLINTGTIGVLSYLVTFGFLLYSVFCHYRKSKERSLNVAVILGLLSVIFHSFIDFNFSYSTVWFIVLWLFVLGLPTPLPQLKREFSSFPTKINLNHFVPVILCLLLLLNIVFSYRFMIAAQSYEQAKQARTYPERIELAEKATKYHPTQTKYRFFLAETYISAMKNTPEKDYYMEIHHLVNKVTALEPRNSSVLHKAALIAGKAEFTLQTIDLFDSALMVDHYNTKLYEDSIKTKTGFAVTHLKEDQKWSREMAKSAIRDYEQMIYWHKTVLGKKLSKSQNSRDFVVSNEVYYHAALSFYLLNQYSDSLVIIDKMAEPDMKTTAIAILSFEKIGEVEKAKELYEKSNNRNDLKNLIYKIKGITA</sequence>
<evidence type="ECO:0000256" key="3">
    <source>
        <dbReference type="ARBA" id="ARBA00022989"/>
    </source>
</evidence>
<dbReference type="EMBL" id="JACWFH010000012">
    <property type="protein sequence ID" value="MBY0097281.1"/>
    <property type="molecule type" value="Genomic_DNA"/>
</dbReference>
<reference evidence="7 8" key="1">
    <citation type="submission" date="2020-07" db="EMBL/GenBank/DDBJ databases">
        <title>Fungal Genomes of the International Space Station.</title>
        <authorList>
            <person name="Seuylemezian A."/>
            <person name="Singh N.K."/>
            <person name="Wood J."/>
            <person name="Venkateswaran K."/>
        </authorList>
    </citation>
    <scope>NUCLEOTIDE SEQUENCE [LARGE SCALE GENOMIC DNA]</scope>
    <source>
        <strain evidence="7 8">PL-B2</strain>
    </source>
</reference>
<feature type="transmembrane region" description="Helical" evidence="5">
    <location>
        <begin position="149"/>
        <end position="168"/>
    </location>
</feature>
<evidence type="ECO:0000256" key="2">
    <source>
        <dbReference type="ARBA" id="ARBA00022692"/>
    </source>
</evidence>
<feature type="transmembrane region" description="Helical" evidence="5">
    <location>
        <begin position="294"/>
        <end position="312"/>
    </location>
</feature>
<evidence type="ECO:0000313" key="8">
    <source>
        <dbReference type="Proteomes" id="UP000769780"/>
    </source>
</evidence>